<name>A0A455T0M2_9CHLR</name>
<dbReference type="EMBL" id="AP019377">
    <property type="protein sequence ID" value="BBH92919.1"/>
    <property type="molecule type" value="Genomic_DNA"/>
</dbReference>
<dbReference type="AlphaFoldDB" id="A0A455T0M2"/>
<accession>A0A455T0M2</accession>
<sequence length="295" mass="31774">MEDCQAKPRLAREWPAATLWPAGAAHRASNSLEGAEQESGLPGLLAAVRARLEQGLQRTEALELLLVGLHHLFRQLATLYLQRLPTLAETTRPLIEGLIPPDYLPARHAIWLALGEVSRDLFHCDLSCRLLASASDTLLDLLDSRHATTASALTGPAHALPTIASAPSPGCCPLWLRQQLTSWQESYQRLPPLALQLGSPGSLSADSAASLDQTFALLLQEAGAIFGELLPGLAQQEAGTEREQLVFLIDIAQHGELIQHSLAGLWEPLSTIREAFGVDALLGATPVPPDKRSCE</sequence>
<evidence type="ECO:0000313" key="1">
    <source>
        <dbReference type="EMBL" id="BBH92919.1"/>
    </source>
</evidence>
<proteinExistence type="predicted"/>
<gene>
    <name evidence="1" type="ORF">KTA_11180</name>
</gene>
<reference evidence="1" key="1">
    <citation type="submission" date="2018-12" db="EMBL/GenBank/DDBJ databases">
        <title>Novel natural products biosynthetic potential of the class Ktedonobacteria.</title>
        <authorList>
            <person name="Zheng Y."/>
            <person name="Saitou A."/>
            <person name="Wang C.M."/>
            <person name="Toyoda A."/>
            <person name="Minakuchi Y."/>
            <person name="Sekiguchi Y."/>
            <person name="Ueda K."/>
            <person name="Takano H."/>
            <person name="Sakai Y."/>
            <person name="Yokota A."/>
            <person name="Yabe S."/>
        </authorList>
    </citation>
    <scope>NUCLEOTIDE SEQUENCE</scope>
    <source>
        <strain evidence="1">A3-2</strain>
    </source>
</reference>
<organism evidence="1">
    <name type="scientific">Thermogemmatispora argillosa</name>
    <dbReference type="NCBI Taxonomy" id="2045280"/>
    <lineage>
        <taxon>Bacteria</taxon>
        <taxon>Bacillati</taxon>
        <taxon>Chloroflexota</taxon>
        <taxon>Ktedonobacteria</taxon>
        <taxon>Thermogemmatisporales</taxon>
        <taxon>Thermogemmatisporaceae</taxon>
        <taxon>Thermogemmatispora</taxon>
    </lineage>
</organism>
<protein>
    <submittedName>
        <fullName evidence="1">Uncharacterized protein</fullName>
    </submittedName>
</protein>